<dbReference type="GO" id="GO:0004553">
    <property type="term" value="F:hydrolase activity, hydrolyzing O-glycosyl compounds"/>
    <property type="evidence" value="ECO:0007669"/>
    <property type="project" value="InterPro"/>
</dbReference>
<proteinExistence type="inferred from homology"/>
<accession>A0A940MKF5</accession>
<evidence type="ECO:0000259" key="4">
    <source>
        <dbReference type="Pfam" id="PF00703"/>
    </source>
</evidence>
<gene>
    <name evidence="8" type="ORF">JFN87_26375</name>
</gene>
<evidence type="ECO:0000313" key="8">
    <source>
        <dbReference type="EMBL" id="MBP0460966.1"/>
    </source>
</evidence>
<dbReference type="Pfam" id="PF02836">
    <property type="entry name" value="Glyco_hydro_2_C"/>
    <property type="match status" value="1"/>
</dbReference>
<feature type="domain" description="Glycoside hydrolase family 2 catalytic" evidence="5">
    <location>
        <begin position="392"/>
        <end position="524"/>
    </location>
</feature>
<keyword evidence="3" id="KW-0326">Glycosidase</keyword>
<dbReference type="InterPro" id="IPR006311">
    <property type="entry name" value="TAT_signal"/>
</dbReference>
<organism evidence="8 9">
    <name type="scientific">Streptomyces montanisoli</name>
    <dbReference type="NCBI Taxonomy" id="2798581"/>
    <lineage>
        <taxon>Bacteria</taxon>
        <taxon>Bacillati</taxon>
        <taxon>Actinomycetota</taxon>
        <taxon>Actinomycetes</taxon>
        <taxon>Kitasatosporales</taxon>
        <taxon>Streptomycetaceae</taxon>
        <taxon>Streptomyces</taxon>
    </lineage>
</organism>
<dbReference type="PROSITE" id="PS51318">
    <property type="entry name" value="TAT"/>
    <property type="match status" value="1"/>
</dbReference>
<evidence type="ECO:0000256" key="1">
    <source>
        <dbReference type="ARBA" id="ARBA00007401"/>
    </source>
</evidence>
<dbReference type="InterPro" id="IPR006103">
    <property type="entry name" value="Glyco_hydro_2_cat"/>
</dbReference>
<feature type="domain" description="Exo-beta-D-glucosaminidase Ig-fold" evidence="6">
    <location>
        <begin position="801"/>
        <end position="903"/>
    </location>
</feature>
<evidence type="ECO:0000259" key="7">
    <source>
        <dbReference type="Pfam" id="PF22666"/>
    </source>
</evidence>
<dbReference type="InterPro" id="IPR041351">
    <property type="entry name" value="Ig_GlcNase"/>
</dbReference>
<evidence type="ECO:0000259" key="6">
    <source>
        <dbReference type="Pfam" id="PF18368"/>
    </source>
</evidence>
<evidence type="ECO:0000256" key="3">
    <source>
        <dbReference type="ARBA" id="ARBA00023295"/>
    </source>
</evidence>
<dbReference type="AlphaFoldDB" id="A0A940MKF5"/>
<dbReference type="PANTHER" id="PTHR43536">
    <property type="entry name" value="MANNOSYLGLYCOPROTEIN ENDO-BETA-MANNOSIDASE"/>
    <property type="match status" value="1"/>
</dbReference>
<dbReference type="Gene3D" id="3.20.20.80">
    <property type="entry name" value="Glycosidases"/>
    <property type="match status" value="1"/>
</dbReference>
<evidence type="ECO:0000256" key="2">
    <source>
        <dbReference type="ARBA" id="ARBA00022801"/>
    </source>
</evidence>
<dbReference type="Pfam" id="PF22666">
    <property type="entry name" value="Glyco_hydro_2_N2"/>
    <property type="match status" value="1"/>
</dbReference>
<dbReference type="SUPFAM" id="SSF49303">
    <property type="entry name" value="beta-Galactosidase/glucuronidase domain"/>
    <property type="match status" value="3"/>
</dbReference>
<dbReference type="GO" id="GO:0005975">
    <property type="term" value="P:carbohydrate metabolic process"/>
    <property type="evidence" value="ECO:0007669"/>
    <property type="project" value="InterPro"/>
</dbReference>
<keyword evidence="2" id="KW-0378">Hydrolase</keyword>
<evidence type="ECO:0000259" key="5">
    <source>
        <dbReference type="Pfam" id="PF02836"/>
    </source>
</evidence>
<dbReference type="SUPFAM" id="SSF49785">
    <property type="entry name" value="Galactose-binding domain-like"/>
    <property type="match status" value="1"/>
</dbReference>
<dbReference type="EMBL" id="JAGIQL010000147">
    <property type="protein sequence ID" value="MBP0460966.1"/>
    <property type="molecule type" value="Genomic_DNA"/>
</dbReference>
<dbReference type="PANTHER" id="PTHR43536:SF1">
    <property type="entry name" value="MANNOSYLGLYCOPROTEIN ENDO-BETA-MANNOSIDASE"/>
    <property type="match status" value="1"/>
</dbReference>
<dbReference type="RefSeq" id="WP_209343824.1">
    <property type="nucleotide sequence ID" value="NZ_JAGIQL010000147.1"/>
</dbReference>
<name>A0A940MKF5_9ACTN</name>
<dbReference type="Proteomes" id="UP000670475">
    <property type="component" value="Unassembled WGS sequence"/>
</dbReference>
<dbReference type="SUPFAM" id="SSF51445">
    <property type="entry name" value="(Trans)glycosidases"/>
    <property type="match status" value="1"/>
</dbReference>
<sequence length="937" mass="101923">MPQLNRRLFLSSGIAIAGGGLLGTLGESGVAEAAPGGAPGTRHLPLHLDGHDIDSGWTFTAADGTTVPGARLASAQPVAGMKPAVVPGTPLTSMIANGEYPDPLYGHIVTDTVPDTLKDTDYWYRVAFPVPRLIPGQRFWLHFEGINYVGTIWLDGTRVGTVEGAFKRGVFDVTDIVAKADGTAHLAVLVGKLDYTDPPSLPSYASGVTRGGRNGGKTGITLKNGPTFFCTAGWDWLPTIPDRDLGIWQPVTWSTTGPIRLTDVRVDPTLSDDLRTADVTIDLTLDSALGESRSVVLRGSLDGHEFEHTVTVPAGAGSITVTPKDIACLRMHRPKLWWPNGYGDPHRYRLTIGVESGGQVHDERTVDFGVRRIEYTKPIQSQDGTPIDCLAITVNNLPILVMGGNWGLDEALKRIPKQRLREQVRLHREANLNLIRNWNGQSSTEDFYEACDEFGILVWQDFFCSTEGPPPGNTTRDLDNIRDCIVRFRNHPSILLWCGGNEGPPPQPLIDGLDALVAELDPKRASLTSSAGDTGKGAIGGYSSGGPYHWVTPSTHFGLADGTHWPPFHNEIGSYSIPTLEFIRKMIPEASWEHPDDSWADRDVNGNGGNGGGAGYLRLTAQRYGELQNLPDFARKSQLMNYECIKAIYEASAANMESAAPGKPYPRTGVIMWMTNPAQPSFVWQMYTHDLEAHSSFYAVQHACRRVNVILDSQTHDVVVANHTRAAVRGTVDVTLHDLDGKAFGRTSLRVGGAAPSDHTVIGNLATRLKSAPSDVAFVRLSFREAHSGERVRNFYWVKNPARAAGFLSLDDMDPAAVSVVADAKHGRDGLELAVQVENIGRSVALMVHLQVYDTRTGERILPATFDDNYLNLVDGESTTVRVRLGADQARKRKDIGVRVDGWAIDQHASRLRGHGVAVTFNQEALSVHPPTKTFGG</sequence>
<comment type="similarity">
    <text evidence="1">Belongs to the glycosyl hydrolase 2 family.</text>
</comment>
<protein>
    <submittedName>
        <fullName evidence="8">Beta-galactosidase</fullName>
    </submittedName>
</protein>
<dbReference type="InterPro" id="IPR054593">
    <property type="entry name" value="Beta-mannosidase-like_N2"/>
</dbReference>
<dbReference type="InterPro" id="IPR017853">
    <property type="entry name" value="GH"/>
</dbReference>
<dbReference type="Gene3D" id="2.60.40.10">
    <property type="entry name" value="Immunoglobulins"/>
    <property type="match status" value="3"/>
</dbReference>
<dbReference type="InterPro" id="IPR006102">
    <property type="entry name" value="Ig-like_GH2"/>
</dbReference>
<reference evidence="8" key="1">
    <citation type="submission" date="2021-03" db="EMBL/GenBank/DDBJ databases">
        <title>Whole genome sequence of Streptomyces bomunensis MMS17-BM035.</title>
        <authorList>
            <person name="Lee J.H."/>
        </authorList>
    </citation>
    <scope>NUCLEOTIDE SEQUENCE</scope>
    <source>
        <strain evidence="8">MMS17-BM035</strain>
    </source>
</reference>
<keyword evidence="9" id="KW-1185">Reference proteome</keyword>
<dbReference type="Gene3D" id="2.60.120.260">
    <property type="entry name" value="Galactose-binding domain-like"/>
    <property type="match status" value="1"/>
</dbReference>
<dbReference type="Pfam" id="PF00703">
    <property type="entry name" value="Glyco_hydro_2"/>
    <property type="match status" value="1"/>
</dbReference>
<dbReference type="InterPro" id="IPR043534">
    <property type="entry name" value="EBDG/EBM"/>
</dbReference>
<feature type="domain" description="Beta-mannosidase-like galactose-binding" evidence="7">
    <location>
        <begin position="57"/>
        <end position="249"/>
    </location>
</feature>
<dbReference type="InterPro" id="IPR013783">
    <property type="entry name" value="Ig-like_fold"/>
</dbReference>
<evidence type="ECO:0000313" key="9">
    <source>
        <dbReference type="Proteomes" id="UP000670475"/>
    </source>
</evidence>
<dbReference type="InterPro" id="IPR008979">
    <property type="entry name" value="Galactose-bd-like_sf"/>
</dbReference>
<dbReference type="InterPro" id="IPR036156">
    <property type="entry name" value="Beta-gal/glucu_dom_sf"/>
</dbReference>
<comment type="caution">
    <text evidence="8">The sequence shown here is derived from an EMBL/GenBank/DDBJ whole genome shotgun (WGS) entry which is preliminary data.</text>
</comment>
<dbReference type="Pfam" id="PF18368">
    <property type="entry name" value="Ig_GlcNase"/>
    <property type="match status" value="1"/>
</dbReference>
<feature type="domain" description="Glycoside hydrolase family 2 immunoglobulin-like beta-sandwich" evidence="4">
    <location>
        <begin position="260"/>
        <end position="371"/>
    </location>
</feature>